<dbReference type="RefSeq" id="WP_217638768.1">
    <property type="nucleotide sequence ID" value="NZ_FNYC01000012.1"/>
</dbReference>
<dbReference type="Proteomes" id="UP000199420">
    <property type="component" value="Unassembled WGS sequence"/>
</dbReference>
<name>A0A1H6ZXQ3_9GAMM</name>
<accession>A0A1H6ZXQ3</accession>
<proteinExistence type="predicted"/>
<gene>
    <name evidence="1" type="ORF">SAMN04487997_0158</name>
</gene>
<evidence type="ECO:0000313" key="2">
    <source>
        <dbReference type="Proteomes" id="UP000199420"/>
    </source>
</evidence>
<reference evidence="1 2" key="1">
    <citation type="submission" date="2016-10" db="EMBL/GenBank/DDBJ databases">
        <authorList>
            <person name="de Groot N.N."/>
        </authorList>
    </citation>
    <scope>NUCLEOTIDE SEQUENCE [LARGE SCALE GENOMIC DNA]</scope>
    <source>
        <strain evidence="1 2">DSM 26515</strain>
    </source>
</reference>
<sequence>MGAENEDKKDNTVELIAALVAGDRWLSADSCAVFLGGIARRTFLEKIACRPDFPAPSRILGTTKLWKKSEVDQWAERQKVNRAA</sequence>
<protein>
    <submittedName>
        <fullName evidence="1">Transcriptional regulator, AlpA family</fullName>
    </submittedName>
</protein>
<evidence type="ECO:0000313" key="1">
    <source>
        <dbReference type="EMBL" id="SEJ54512.1"/>
    </source>
</evidence>
<dbReference type="STRING" id="529704.SAMN02927913_2232"/>
<organism evidence="1 2">
    <name type="scientific">Frateuria terrea</name>
    <dbReference type="NCBI Taxonomy" id="529704"/>
    <lineage>
        <taxon>Bacteria</taxon>
        <taxon>Pseudomonadati</taxon>
        <taxon>Pseudomonadota</taxon>
        <taxon>Gammaproteobacteria</taxon>
        <taxon>Lysobacterales</taxon>
        <taxon>Rhodanobacteraceae</taxon>
        <taxon>Frateuria</taxon>
    </lineage>
</organism>
<dbReference type="AlphaFoldDB" id="A0A1H6ZXQ3"/>
<dbReference type="EMBL" id="FNYC01000012">
    <property type="protein sequence ID" value="SEJ54512.1"/>
    <property type="molecule type" value="Genomic_DNA"/>
</dbReference>
<keyword evidence="2" id="KW-1185">Reference proteome</keyword>